<proteinExistence type="predicted"/>
<feature type="region of interest" description="Disordered" evidence="1">
    <location>
        <begin position="1"/>
        <end position="21"/>
    </location>
</feature>
<organism evidence="2">
    <name type="scientific">uncultured Pleomorphomonas sp</name>
    <dbReference type="NCBI Taxonomy" id="442121"/>
    <lineage>
        <taxon>Bacteria</taxon>
        <taxon>Pseudomonadati</taxon>
        <taxon>Pseudomonadota</taxon>
        <taxon>Alphaproteobacteria</taxon>
        <taxon>Hyphomicrobiales</taxon>
        <taxon>Pleomorphomonadaceae</taxon>
        <taxon>Pleomorphomonas</taxon>
        <taxon>environmental samples</taxon>
    </lineage>
</organism>
<evidence type="ECO:0000256" key="1">
    <source>
        <dbReference type="SAM" id="MobiDB-lite"/>
    </source>
</evidence>
<sequence length="21" mass="2663">MFHTEQFQQKREPVLRPKYSI</sequence>
<reference evidence="2" key="1">
    <citation type="submission" date="2016-08" db="EMBL/GenBank/DDBJ databases">
        <authorList>
            <person name="Seilhamer J.J."/>
        </authorList>
    </citation>
    <scope>NUCLEOTIDE SEQUENCE</scope>
    <source>
        <strain evidence="2">86</strain>
    </source>
</reference>
<gene>
    <name evidence="2" type="ORF">KL86PLE_100138</name>
</gene>
<evidence type="ECO:0000313" key="2">
    <source>
        <dbReference type="EMBL" id="SCM71386.1"/>
    </source>
</evidence>
<protein>
    <submittedName>
        <fullName evidence="2">Uncharacterized protein</fullName>
    </submittedName>
</protein>
<name>A0A212L1J9_9HYPH</name>
<dbReference type="EMBL" id="FMJD01000002">
    <property type="protein sequence ID" value="SCM71386.1"/>
    <property type="molecule type" value="Genomic_DNA"/>
</dbReference>
<accession>A0A212L1J9</accession>
<dbReference type="AlphaFoldDB" id="A0A212L1J9"/>